<dbReference type="EMBL" id="LJSX01000006">
    <property type="protein sequence ID" value="KPQ11613.1"/>
    <property type="molecule type" value="Genomic_DNA"/>
</dbReference>
<proteinExistence type="predicted"/>
<accession>A0A0P7Y4K8</accession>
<evidence type="ECO:0000313" key="1">
    <source>
        <dbReference type="EMBL" id="KPQ11613.1"/>
    </source>
</evidence>
<name>A0A0P7Y4K8_9HYPH</name>
<comment type="caution">
    <text evidence="1">The sequence shown here is derived from an EMBL/GenBank/DDBJ whole genome shotgun (WGS) entry which is preliminary data.</text>
</comment>
<sequence length="125" mass="12822">MIGFLADIAGGAFNGALGSITENLPGGDFIQNAVGNLTGQNGPPGLSVEEQMELSGQDTADQLGLLAHDTGNSVTTSVAGDAADDIITDTRTEIERGNTVRDTIDETTQAMAEGDKEFFASLFGA</sequence>
<dbReference type="RefSeq" id="WP_131817733.1">
    <property type="nucleotide sequence ID" value="NZ_FMBM01000002.1"/>
</dbReference>
<evidence type="ECO:0000313" key="2">
    <source>
        <dbReference type="Proteomes" id="UP000050497"/>
    </source>
</evidence>
<dbReference type="AlphaFoldDB" id="A0A0P7Y4K8"/>
<dbReference type="Proteomes" id="UP000050497">
    <property type="component" value="Unassembled WGS sequence"/>
</dbReference>
<reference evidence="1 2" key="1">
    <citation type="submission" date="2015-09" db="EMBL/GenBank/DDBJ databases">
        <title>Identification and resolution of microdiversity through metagenomic sequencing of parallel consortia.</title>
        <authorList>
            <person name="Nelson W.C."/>
            <person name="Romine M.F."/>
            <person name="Lindemann S.R."/>
        </authorList>
    </citation>
    <scope>NUCLEOTIDE SEQUENCE [LARGE SCALE GENOMIC DNA]</scope>
    <source>
        <strain evidence="1">HL-109</strain>
    </source>
</reference>
<gene>
    <name evidence="1" type="ORF">HLUCCO17_05360</name>
</gene>
<organism evidence="1 2">
    <name type="scientific">Saliniramus fredricksonii</name>
    <dbReference type="NCBI Taxonomy" id="1653334"/>
    <lineage>
        <taxon>Bacteria</taxon>
        <taxon>Pseudomonadati</taxon>
        <taxon>Pseudomonadota</taxon>
        <taxon>Alphaproteobacteria</taxon>
        <taxon>Hyphomicrobiales</taxon>
        <taxon>Salinarimonadaceae</taxon>
        <taxon>Saliniramus</taxon>
    </lineage>
</organism>
<protein>
    <submittedName>
        <fullName evidence="1">Uncharacterized protein</fullName>
    </submittedName>
</protein>